<dbReference type="GO" id="GO:0006207">
    <property type="term" value="P:'de novo' pyrimidine nucleobase biosynthetic process"/>
    <property type="evidence" value="ECO:0007669"/>
    <property type="project" value="InterPro"/>
</dbReference>
<dbReference type="GO" id="GO:0005829">
    <property type="term" value="C:cytosol"/>
    <property type="evidence" value="ECO:0007669"/>
    <property type="project" value="TreeGrafter"/>
</dbReference>
<evidence type="ECO:0000256" key="10">
    <source>
        <dbReference type="RuleBase" id="RU000512"/>
    </source>
</evidence>
<feature type="active site" description="Proton donor" evidence="7">
    <location>
        <position position="81"/>
    </location>
</feature>
<feature type="active site" description="For OMPdecase activity" evidence="8">
    <location>
        <position position="84"/>
    </location>
</feature>
<evidence type="ECO:0000256" key="8">
    <source>
        <dbReference type="PIRSR" id="PIRSR614732-1"/>
    </source>
</evidence>
<keyword evidence="4 7" id="KW-0665">Pyrimidine biosynthesis</keyword>
<name>A0A4P2Q1Y1_SORCE</name>
<accession>A0A4P2Q1Y1</accession>
<feature type="binding site" evidence="7">
    <location>
        <begin position="79"/>
        <end position="88"/>
    </location>
    <ligand>
        <name>substrate</name>
    </ligand>
</feature>
<dbReference type="PANTHER" id="PTHR32119">
    <property type="entry name" value="OROTIDINE 5'-PHOSPHATE DECARBOXYLASE"/>
    <property type="match status" value="1"/>
</dbReference>
<feature type="binding site" evidence="7 9">
    <location>
        <position position="232"/>
    </location>
    <ligand>
        <name>substrate</name>
    </ligand>
</feature>
<feature type="binding site" evidence="7 9">
    <location>
        <position position="231"/>
    </location>
    <ligand>
        <name>substrate</name>
    </ligand>
</feature>
<feature type="binding site" evidence="7 9">
    <location>
        <position position="211"/>
    </location>
    <ligand>
        <name>substrate</name>
    </ligand>
</feature>
<evidence type="ECO:0000256" key="6">
    <source>
        <dbReference type="ARBA" id="ARBA00049157"/>
    </source>
</evidence>
<evidence type="ECO:0000313" key="12">
    <source>
        <dbReference type="EMBL" id="AUX22926.1"/>
    </source>
</evidence>
<gene>
    <name evidence="7 12" type="primary">pyrF</name>
    <name evidence="12" type="ORF">SOCEGT47_034420</name>
</gene>
<comment type="catalytic activity">
    <reaction evidence="6 7 10">
        <text>orotidine 5'-phosphate + H(+) = UMP + CO2</text>
        <dbReference type="Rhea" id="RHEA:11596"/>
        <dbReference type="ChEBI" id="CHEBI:15378"/>
        <dbReference type="ChEBI" id="CHEBI:16526"/>
        <dbReference type="ChEBI" id="CHEBI:57538"/>
        <dbReference type="ChEBI" id="CHEBI:57865"/>
        <dbReference type="EC" id="4.1.1.23"/>
    </reaction>
</comment>
<evidence type="ECO:0000256" key="3">
    <source>
        <dbReference type="ARBA" id="ARBA00022793"/>
    </source>
</evidence>
<evidence type="ECO:0000256" key="2">
    <source>
        <dbReference type="ARBA" id="ARBA00004861"/>
    </source>
</evidence>
<evidence type="ECO:0000256" key="7">
    <source>
        <dbReference type="HAMAP-Rule" id="MF_01200"/>
    </source>
</evidence>
<proteinExistence type="inferred from homology"/>
<feature type="binding site" evidence="7 9">
    <location>
        <position position="52"/>
    </location>
    <ligand>
        <name>substrate</name>
    </ligand>
</feature>
<evidence type="ECO:0000256" key="9">
    <source>
        <dbReference type="PIRSR" id="PIRSR614732-2"/>
    </source>
</evidence>
<dbReference type="EMBL" id="CP012670">
    <property type="protein sequence ID" value="AUX22926.1"/>
    <property type="molecule type" value="Genomic_DNA"/>
</dbReference>
<dbReference type="SMART" id="SM00934">
    <property type="entry name" value="OMPdecase"/>
    <property type="match status" value="1"/>
</dbReference>
<evidence type="ECO:0000256" key="4">
    <source>
        <dbReference type="ARBA" id="ARBA00022975"/>
    </source>
</evidence>
<dbReference type="InterPro" id="IPR001754">
    <property type="entry name" value="OMPdeCOase_dom"/>
</dbReference>
<evidence type="ECO:0000313" key="13">
    <source>
        <dbReference type="Proteomes" id="UP000295781"/>
    </source>
</evidence>
<keyword evidence="5 7" id="KW-0456">Lyase</keyword>
<dbReference type="InterPro" id="IPR013785">
    <property type="entry name" value="Aldolase_TIM"/>
</dbReference>
<comment type="similarity">
    <text evidence="7">Belongs to the OMP decarboxylase family. Type 1 subfamily.</text>
</comment>
<dbReference type="InterPro" id="IPR018089">
    <property type="entry name" value="OMPdecase_AS"/>
</dbReference>
<dbReference type="InterPro" id="IPR047596">
    <property type="entry name" value="OMPdecase_bac"/>
</dbReference>
<feature type="binding site" evidence="7 9">
    <location>
        <position position="30"/>
    </location>
    <ligand>
        <name>substrate</name>
    </ligand>
</feature>
<dbReference type="NCBIfam" id="NF001273">
    <property type="entry name" value="PRK00230.1"/>
    <property type="match status" value="1"/>
</dbReference>
<feature type="binding site" evidence="7 9">
    <location>
        <position position="198"/>
    </location>
    <ligand>
        <name>substrate</name>
    </ligand>
</feature>
<dbReference type="Gene3D" id="3.20.20.70">
    <property type="entry name" value="Aldolase class I"/>
    <property type="match status" value="1"/>
</dbReference>
<dbReference type="HAMAP" id="MF_01200_B">
    <property type="entry name" value="OMPdecase_type1_B"/>
    <property type="match status" value="1"/>
</dbReference>
<dbReference type="AlphaFoldDB" id="A0A4P2Q1Y1"/>
<dbReference type="Pfam" id="PF00215">
    <property type="entry name" value="OMPdecase"/>
    <property type="match status" value="1"/>
</dbReference>
<dbReference type="PANTHER" id="PTHR32119:SF2">
    <property type="entry name" value="OROTIDINE 5'-PHOSPHATE DECARBOXYLASE"/>
    <property type="match status" value="1"/>
</dbReference>
<dbReference type="InterPro" id="IPR014732">
    <property type="entry name" value="OMPdecase"/>
</dbReference>
<dbReference type="SUPFAM" id="SSF51366">
    <property type="entry name" value="Ribulose-phoshate binding barrel"/>
    <property type="match status" value="1"/>
</dbReference>
<dbReference type="UniPathway" id="UPA00070">
    <property type="reaction ID" value="UER00120"/>
</dbReference>
<dbReference type="OrthoDB" id="9806203at2"/>
<dbReference type="CDD" id="cd04725">
    <property type="entry name" value="OMP_decarboxylase_like"/>
    <property type="match status" value="1"/>
</dbReference>
<dbReference type="PROSITE" id="PS00156">
    <property type="entry name" value="OMPDECASE"/>
    <property type="match status" value="1"/>
</dbReference>
<feature type="domain" description="Orotidine 5'-phosphate decarboxylase" evidence="11">
    <location>
        <begin position="24"/>
        <end position="247"/>
    </location>
</feature>
<feature type="active site" description="For OMPdecase activity" evidence="8">
    <location>
        <position position="81"/>
    </location>
</feature>
<comment type="pathway">
    <text evidence="2 7 10">Pyrimidine metabolism; UMP biosynthesis via de novo pathway; UMP from orotate: step 2/2.</text>
</comment>
<dbReference type="Proteomes" id="UP000295781">
    <property type="component" value="Chromosome"/>
</dbReference>
<dbReference type="RefSeq" id="WP_129348012.1">
    <property type="nucleotide sequence ID" value="NZ_CP012670.1"/>
</dbReference>
<evidence type="ECO:0000259" key="11">
    <source>
        <dbReference type="SMART" id="SM00934"/>
    </source>
</evidence>
<sequence length="259" mass="26623">MANIGSVRQRTSLGGSSLDEARRRLVFPLDYASLDEARAAAARVAPSIGVLKVGLELFVREGPAAIEIGRELGLDVFLDLKLHDIPQTVGRAVASAAALGVRYLTVHAGGGAEMLKRAAQEAARSQGLILLAVTVLTSLDDGDLAAQGVQGSASEHVLRLARLARGAGIHGFVASPHEVPALRQALGQGELLVTPGIRPGADEGGARGDDQKRIATPSAAISAGADLLVVGRPIRDAADPLAAARAIVQEIAHTLHPAS</sequence>
<reference evidence="12 13" key="1">
    <citation type="submission" date="2015-09" db="EMBL/GenBank/DDBJ databases">
        <title>Sorangium comparison.</title>
        <authorList>
            <person name="Zaburannyi N."/>
            <person name="Bunk B."/>
            <person name="Overmann J."/>
            <person name="Mueller R."/>
        </authorList>
    </citation>
    <scope>NUCLEOTIDE SEQUENCE [LARGE SCALE GENOMIC DNA]</scope>
    <source>
        <strain evidence="12 13">So ceGT47</strain>
    </source>
</reference>
<evidence type="ECO:0000256" key="1">
    <source>
        <dbReference type="ARBA" id="ARBA00002356"/>
    </source>
</evidence>
<dbReference type="GO" id="GO:0044205">
    <property type="term" value="P:'de novo' UMP biosynthetic process"/>
    <property type="evidence" value="ECO:0007669"/>
    <property type="project" value="UniProtKB-UniRule"/>
</dbReference>
<dbReference type="NCBIfam" id="TIGR01740">
    <property type="entry name" value="pyrF"/>
    <property type="match status" value="1"/>
</dbReference>
<dbReference type="EC" id="4.1.1.23" evidence="7"/>
<protein>
    <recommendedName>
        <fullName evidence="7">Orotidine 5'-phosphate decarboxylase</fullName>
        <ecNumber evidence="7">4.1.1.23</ecNumber>
    </recommendedName>
    <alternativeName>
        <fullName evidence="7">OMP decarboxylase</fullName>
        <shortName evidence="7">OMPDCase</shortName>
        <shortName evidence="7">OMPdecase</shortName>
    </alternativeName>
</protein>
<dbReference type="GO" id="GO:0004590">
    <property type="term" value="F:orotidine-5'-phosphate decarboxylase activity"/>
    <property type="evidence" value="ECO:0007669"/>
    <property type="project" value="UniProtKB-UniRule"/>
</dbReference>
<comment type="function">
    <text evidence="1 7">Catalyzes the decarboxylation of orotidine 5'-monophosphate (OMP) to uridine 5'-monophosphate (UMP).</text>
</comment>
<dbReference type="InterPro" id="IPR011060">
    <property type="entry name" value="RibuloseP-bd_barrel"/>
</dbReference>
<comment type="subunit">
    <text evidence="7">Homodimer.</text>
</comment>
<keyword evidence="3 7" id="KW-0210">Decarboxylase</keyword>
<feature type="active site" description="For OMPdecase activity" evidence="8">
    <location>
        <position position="79"/>
    </location>
</feature>
<feature type="binding site" evidence="7 9">
    <location>
        <position position="137"/>
    </location>
    <ligand>
        <name>substrate</name>
    </ligand>
</feature>
<organism evidence="12 13">
    <name type="scientific">Sorangium cellulosum</name>
    <name type="common">Polyangium cellulosum</name>
    <dbReference type="NCBI Taxonomy" id="56"/>
    <lineage>
        <taxon>Bacteria</taxon>
        <taxon>Pseudomonadati</taxon>
        <taxon>Myxococcota</taxon>
        <taxon>Polyangia</taxon>
        <taxon>Polyangiales</taxon>
        <taxon>Polyangiaceae</taxon>
        <taxon>Sorangium</taxon>
    </lineage>
</organism>
<evidence type="ECO:0000256" key="5">
    <source>
        <dbReference type="ARBA" id="ARBA00023239"/>
    </source>
</evidence>